<dbReference type="EMBL" id="KN824359">
    <property type="protein sequence ID" value="KIM22303.1"/>
    <property type="molecule type" value="Genomic_DNA"/>
</dbReference>
<proteinExistence type="predicted"/>
<feature type="region of interest" description="Disordered" evidence="1">
    <location>
        <begin position="555"/>
        <end position="600"/>
    </location>
</feature>
<dbReference type="InterPro" id="IPR035979">
    <property type="entry name" value="RBD_domain_sf"/>
</dbReference>
<name>A0A0C2W773_SERVB</name>
<reference evidence="2 3" key="1">
    <citation type="submission" date="2014-04" db="EMBL/GenBank/DDBJ databases">
        <authorList>
            <consortium name="DOE Joint Genome Institute"/>
            <person name="Kuo A."/>
            <person name="Zuccaro A."/>
            <person name="Kohler A."/>
            <person name="Nagy L.G."/>
            <person name="Floudas D."/>
            <person name="Copeland A."/>
            <person name="Barry K.W."/>
            <person name="Cichocki N."/>
            <person name="Veneault-Fourrey C."/>
            <person name="LaButti K."/>
            <person name="Lindquist E.A."/>
            <person name="Lipzen A."/>
            <person name="Lundell T."/>
            <person name="Morin E."/>
            <person name="Murat C."/>
            <person name="Sun H."/>
            <person name="Tunlid A."/>
            <person name="Henrissat B."/>
            <person name="Grigoriev I.V."/>
            <person name="Hibbett D.S."/>
            <person name="Martin F."/>
            <person name="Nordberg H.P."/>
            <person name="Cantor M.N."/>
            <person name="Hua S.X."/>
        </authorList>
    </citation>
    <scope>NUCLEOTIDE SEQUENCE [LARGE SCALE GENOMIC DNA]</scope>
    <source>
        <strain evidence="2 3">MAFF 305830</strain>
    </source>
</reference>
<dbReference type="SUPFAM" id="SSF54928">
    <property type="entry name" value="RNA-binding domain, RBD"/>
    <property type="match status" value="1"/>
</dbReference>
<feature type="compositionally biased region" description="Low complexity" evidence="1">
    <location>
        <begin position="69"/>
        <end position="83"/>
    </location>
</feature>
<dbReference type="HOGENOM" id="CLU_408347_0_0_1"/>
<evidence type="ECO:0008006" key="4">
    <source>
        <dbReference type="Google" id="ProtNLM"/>
    </source>
</evidence>
<protein>
    <recommendedName>
        <fullName evidence="4">RRM domain-containing protein</fullName>
    </recommendedName>
</protein>
<dbReference type="OrthoDB" id="1049195at2759"/>
<dbReference type="Gene3D" id="3.30.70.330">
    <property type="match status" value="1"/>
</dbReference>
<organism evidence="2 3">
    <name type="scientific">Serendipita vermifera MAFF 305830</name>
    <dbReference type="NCBI Taxonomy" id="933852"/>
    <lineage>
        <taxon>Eukaryota</taxon>
        <taxon>Fungi</taxon>
        <taxon>Dikarya</taxon>
        <taxon>Basidiomycota</taxon>
        <taxon>Agaricomycotina</taxon>
        <taxon>Agaricomycetes</taxon>
        <taxon>Sebacinales</taxon>
        <taxon>Serendipitaceae</taxon>
        <taxon>Serendipita</taxon>
    </lineage>
</organism>
<feature type="region of interest" description="Disordered" evidence="1">
    <location>
        <begin position="44"/>
        <end position="83"/>
    </location>
</feature>
<dbReference type="Proteomes" id="UP000054097">
    <property type="component" value="Unassembled WGS sequence"/>
</dbReference>
<feature type="compositionally biased region" description="Polar residues" evidence="1">
    <location>
        <begin position="179"/>
        <end position="190"/>
    </location>
</feature>
<feature type="compositionally biased region" description="Low complexity" evidence="1">
    <location>
        <begin position="481"/>
        <end position="521"/>
    </location>
</feature>
<evidence type="ECO:0000256" key="1">
    <source>
        <dbReference type="SAM" id="MobiDB-lite"/>
    </source>
</evidence>
<sequence>MDNRGHGTIVYSSEEEAKKAVAHFNGFDLHGWILRVQIGKVEHQQQGSAQLVGDAKATAPRRRSGEYQTSANTLPTAPNPATVTAATEPTYSYPTYMTMAPTGYMVASQPGSPYDQYPPSMTYVPVTSSPVAAYPPSLNGGMYTYSTWHHQPPPGSPPNPAGDMSTTVSNGAGVVPKGPNTSSAALGGQNTAASSTTATSSTTRTAPGRITLPNPGMGMYPPAPVSPMHGRPPITPSMPSFSFVQQPMPTPPLHPQFLSPGLGPYSPVNASPGFYRPMNHYFNLAPGAPVHYHHDPNAMSNNGVIGSGANRHGMLGGFLPSGIMSGGSTPYFDMTAATAGSDAPQEYFPPMPITASLAGAVHSMNLSATSATNSAVGSSTGASSNDSSRLTTGQNSVEEDAPYLEPVGVGRDGFPSLSAKHSDKSVPSASRTGLTEWVTTPDDLPTSASGEVRALTSQRSSVTHDPALSVPTPVPTERPISADPSSISSSKKLASPTSTVLGTAGSTSPGSTGSGPIYSSSNKPKLNLGPIPRFQPSERMMNAYSAIANGINRTASGSGGGSGGGGVPGSASSMQKAKAADTPKSSKGSNGSGVTGGDKSSIENAEAAAASQGVSAAGALKVNGTSSGFRDSMSADAGAGGTRRASWTEDASKRQAILNALNGVYAHDGENVR</sequence>
<feature type="region of interest" description="Disordered" evidence="1">
    <location>
        <begin position="372"/>
        <end position="534"/>
    </location>
</feature>
<dbReference type="InterPro" id="IPR012677">
    <property type="entry name" value="Nucleotide-bd_a/b_plait_sf"/>
</dbReference>
<feature type="compositionally biased region" description="Gly residues" evidence="1">
    <location>
        <begin position="557"/>
        <end position="568"/>
    </location>
</feature>
<gene>
    <name evidence="2" type="ORF">M408DRAFT_291871</name>
</gene>
<keyword evidence="3" id="KW-1185">Reference proteome</keyword>
<dbReference type="STRING" id="933852.A0A0C2W773"/>
<feature type="region of interest" description="Disordered" evidence="1">
    <location>
        <begin position="148"/>
        <end position="216"/>
    </location>
</feature>
<evidence type="ECO:0000313" key="2">
    <source>
        <dbReference type="EMBL" id="KIM22303.1"/>
    </source>
</evidence>
<dbReference type="GO" id="GO:0003676">
    <property type="term" value="F:nucleic acid binding"/>
    <property type="evidence" value="ECO:0007669"/>
    <property type="project" value="InterPro"/>
</dbReference>
<feature type="region of interest" description="Disordered" evidence="1">
    <location>
        <begin position="622"/>
        <end position="650"/>
    </location>
</feature>
<dbReference type="AlphaFoldDB" id="A0A0C2W773"/>
<reference evidence="3" key="2">
    <citation type="submission" date="2015-01" db="EMBL/GenBank/DDBJ databases">
        <title>Evolutionary Origins and Diversification of the Mycorrhizal Mutualists.</title>
        <authorList>
            <consortium name="DOE Joint Genome Institute"/>
            <consortium name="Mycorrhizal Genomics Consortium"/>
            <person name="Kohler A."/>
            <person name="Kuo A."/>
            <person name="Nagy L.G."/>
            <person name="Floudas D."/>
            <person name="Copeland A."/>
            <person name="Barry K.W."/>
            <person name="Cichocki N."/>
            <person name="Veneault-Fourrey C."/>
            <person name="LaButti K."/>
            <person name="Lindquist E.A."/>
            <person name="Lipzen A."/>
            <person name="Lundell T."/>
            <person name="Morin E."/>
            <person name="Murat C."/>
            <person name="Riley R."/>
            <person name="Ohm R."/>
            <person name="Sun H."/>
            <person name="Tunlid A."/>
            <person name="Henrissat B."/>
            <person name="Grigoriev I.V."/>
            <person name="Hibbett D.S."/>
            <person name="Martin F."/>
        </authorList>
    </citation>
    <scope>NUCLEOTIDE SEQUENCE [LARGE SCALE GENOMIC DNA]</scope>
    <source>
        <strain evidence="3">MAFF 305830</strain>
    </source>
</reference>
<accession>A0A0C2W773</accession>
<feature type="compositionally biased region" description="Pro residues" evidence="1">
    <location>
        <begin position="151"/>
        <end position="160"/>
    </location>
</feature>
<evidence type="ECO:0000313" key="3">
    <source>
        <dbReference type="Proteomes" id="UP000054097"/>
    </source>
</evidence>
<feature type="compositionally biased region" description="Low complexity" evidence="1">
    <location>
        <begin position="191"/>
        <end position="206"/>
    </location>
</feature>
<feature type="compositionally biased region" description="Low complexity" evidence="1">
    <location>
        <begin position="378"/>
        <end position="388"/>
    </location>
</feature>